<dbReference type="AlphaFoldDB" id="A5ZPK2"/>
<organism evidence="1 2">
    <name type="scientific">Blautia obeum ATCC 29174</name>
    <dbReference type="NCBI Taxonomy" id="411459"/>
    <lineage>
        <taxon>Bacteria</taxon>
        <taxon>Bacillati</taxon>
        <taxon>Bacillota</taxon>
        <taxon>Clostridia</taxon>
        <taxon>Lachnospirales</taxon>
        <taxon>Lachnospiraceae</taxon>
        <taxon>Blautia</taxon>
    </lineage>
</organism>
<name>A5ZPK2_9FIRM</name>
<protein>
    <submittedName>
        <fullName evidence="1">Uncharacterized protein</fullName>
    </submittedName>
</protein>
<dbReference type="EMBL" id="AAVO02000002">
    <property type="protein sequence ID" value="EDM88798.1"/>
    <property type="molecule type" value="Genomic_DNA"/>
</dbReference>
<dbReference type="HOGENOM" id="CLU_3325148_0_0_9"/>
<evidence type="ECO:0000313" key="1">
    <source>
        <dbReference type="EMBL" id="EDM88798.1"/>
    </source>
</evidence>
<comment type="caution">
    <text evidence="1">The sequence shown here is derived from an EMBL/GenBank/DDBJ whole genome shotgun (WGS) entry which is preliminary data.</text>
</comment>
<dbReference type="Proteomes" id="UP000006002">
    <property type="component" value="Unassembled WGS sequence"/>
</dbReference>
<sequence>MNFRSWQRWQLIEYALLQKISEEKAVENGKALPQTKQE</sequence>
<gene>
    <name evidence="1" type="ORF">RUMOBE_00919</name>
</gene>
<evidence type="ECO:0000313" key="2">
    <source>
        <dbReference type="Proteomes" id="UP000006002"/>
    </source>
</evidence>
<accession>A5ZPK2</accession>
<reference evidence="1 2" key="2">
    <citation type="submission" date="2007-04" db="EMBL/GenBank/DDBJ databases">
        <title>Draft genome sequence of Ruminococcus obeum (ATCC 29174).</title>
        <authorList>
            <person name="Sudarsanam P."/>
            <person name="Ley R."/>
            <person name="Guruge J."/>
            <person name="Turnbaugh P.J."/>
            <person name="Mahowald M."/>
            <person name="Liep D."/>
            <person name="Gordon J."/>
        </authorList>
    </citation>
    <scope>NUCLEOTIDE SEQUENCE [LARGE SCALE GENOMIC DNA]</scope>
    <source>
        <strain evidence="1 2">ATCC 29174</strain>
    </source>
</reference>
<proteinExistence type="predicted"/>
<reference evidence="1 2" key="1">
    <citation type="submission" date="2007-03" db="EMBL/GenBank/DDBJ databases">
        <authorList>
            <person name="Fulton L."/>
            <person name="Clifton S."/>
            <person name="Fulton B."/>
            <person name="Xu J."/>
            <person name="Minx P."/>
            <person name="Pepin K.H."/>
            <person name="Johnson M."/>
            <person name="Thiruvilangam P."/>
            <person name="Bhonagiri V."/>
            <person name="Nash W.E."/>
            <person name="Mardis E.R."/>
            <person name="Wilson R.K."/>
        </authorList>
    </citation>
    <scope>NUCLEOTIDE SEQUENCE [LARGE SCALE GENOMIC DNA]</scope>
    <source>
        <strain evidence="1 2">ATCC 29174</strain>
    </source>
</reference>